<evidence type="ECO:0000256" key="2">
    <source>
        <dbReference type="ARBA" id="ARBA00015428"/>
    </source>
</evidence>
<comment type="subcellular location">
    <subcellularLocation>
        <location evidence="1">Nucleus</location>
    </subcellularLocation>
</comment>
<dbReference type="SUPFAM" id="SSF54928">
    <property type="entry name" value="RNA-binding domain, RBD"/>
    <property type="match status" value="1"/>
</dbReference>
<evidence type="ECO:0000256" key="12">
    <source>
        <dbReference type="PROSITE-ProRule" id="PRU00047"/>
    </source>
</evidence>
<evidence type="ECO:0000256" key="1">
    <source>
        <dbReference type="ARBA" id="ARBA00004123"/>
    </source>
</evidence>
<keyword evidence="7" id="KW-0862">Zinc</keyword>
<dbReference type="SMART" id="SM00343">
    <property type="entry name" value="ZnF_C2HC"/>
    <property type="match status" value="1"/>
</dbReference>
<evidence type="ECO:0000259" key="15">
    <source>
        <dbReference type="PROSITE" id="PS50102"/>
    </source>
</evidence>
<accession>A0AA35WX25</accession>
<dbReference type="GO" id="GO:0008270">
    <property type="term" value="F:zinc ion binding"/>
    <property type="evidence" value="ECO:0007669"/>
    <property type="project" value="UniProtKB-KW"/>
</dbReference>
<protein>
    <recommendedName>
        <fullName evidence="2">Zinc finger CCHC-type and RNA-binding motif-containing protein 1</fullName>
    </recommendedName>
    <alternativeName>
        <fullName evidence="11">U11/U12 small nuclear ribonucleoprotein 31 kDa protein</fullName>
    </alternativeName>
</protein>
<dbReference type="FunFam" id="3.30.70.330:FF:000233">
    <property type="entry name" value="Zinc finger CCHC-type and RNA-binding motif-containing protein 1"/>
    <property type="match status" value="1"/>
</dbReference>
<evidence type="ECO:0000313" key="17">
    <source>
        <dbReference type="EMBL" id="CAI8037028.1"/>
    </source>
</evidence>
<feature type="compositionally biased region" description="Low complexity" evidence="14">
    <location>
        <begin position="191"/>
        <end position="201"/>
    </location>
</feature>
<dbReference type="SMART" id="SM00360">
    <property type="entry name" value="RRM"/>
    <property type="match status" value="1"/>
</dbReference>
<evidence type="ECO:0000256" key="7">
    <source>
        <dbReference type="ARBA" id="ARBA00022833"/>
    </source>
</evidence>
<evidence type="ECO:0000256" key="5">
    <source>
        <dbReference type="ARBA" id="ARBA00022728"/>
    </source>
</evidence>
<sequence length="221" mass="24929">MSGGLAPSKSTVYASNLPYELTNNDLHQIFDKYGKVAKVTIVRDKETRESKGVAFVLYIERTAAHKAISALNMKELFGRTIKVSIAKENGRTAEFIRRKTYRDKTRQGRPCYECGEFGHLSFHCPKNMLGDRAQPEKKKRKRKKSEVDGEPSGSGATAMEPESDGEEEDDWSLGQAIRHCQYMREREESQSHSGSAESHSGGRQRKQLKPDSYFSDEDASD</sequence>
<keyword evidence="8 13" id="KW-0694">RNA-binding</keyword>
<dbReference type="EMBL" id="CASHTH010002909">
    <property type="protein sequence ID" value="CAI8037028.1"/>
    <property type="molecule type" value="Genomic_DNA"/>
</dbReference>
<keyword evidence="5" id="KW-0747">Spliceosome</keyword>
<evidence type="ECO:0000256" key="9">
    <source>
        <dbReference type="ARBA" id="ARBA00023187"/>
    </source>
</evidence>
<dbReference type="PANTHER" id="PTHR46259:SF1">
    <property type="entry name" value="ZINC FINGER CCHC-TYPE AND RNA-BINDING MOTIF-CONTAINING PROTEIN 1"/>
    <property type="match status" value="1"/>
</dbReference>
<reference evidence="17" key="1">
    <citation type="submission" date="2023-03" db="EMBL/GenBank/DDBJ databases">
        <authorList>
            <person name="Steffen K."/>
            <person name="Cardenas P."/>
        </authorList>
    </citation>
    <scope>NUCLEOTIDE SEQUENCE</scope>
</reference>
<dbReference type="CDD" id="cd12393">
    <property type="entry name" value="RRM_ZCRB1"/>
    <property type="match status" value="1"/>
</dbReference>
<feature type="domain" description="RRM" evidence="15">
    <location>
        <begin position="10"/>
        <end position="88"/>
    </location>
</feature>
<dbReference type="PROSITE" id="PS50102">
    <property type="entry name" value="RRM"/>
    <property type="match status" value="1"/>
</dbReference>
<feature type="domain" description="CCHC-type" evidence="16">
    <location>
        <begin position="111"/>
        <end position="126"/>
    </location>
</feature>
<keyword evidence="9" id="KW-0508">mRNA splicing</keyword>
<dbReference type="InterPro" id="IPR044598">
    <property type="entry name" value="ZCRB1"/>
</dbReference>
<dbReference type="InterPro" id="IPR036875">
    <property type="entry name" value="Znf_CCHC_sf"/>
</dbReference>
<keyword evidence="10" id="KW-0539">Nucleus</keyword>
<evidence type="ECO:0000256" key="13">
    <source>
        <dbReference type="PROSITE-ProRule" id="PRU00176"/>
    </source>
</evidence>
<evidence type="ECO:0000256" key="6">
    <source>
        <dbReference type="ARBA" id="ARBA00022771"/>
    </source>
</evidence>
<dbReference type="Gene3D" id="3.30.70.330">
    <property type="match status" value="1"/>
</dbReference>
<dbReference type="InterPro" id="IPR012677">
    <property type="entry name" value="Nucleotide-bd_a/b_plait_sf"/>
</dbReference>
<evidence type="ECO:0000256" key="14">
    <source>
        <dbReference type="SAM" id="MobiDB-lite"/>
    </source>
</evidence>
<dbReference type="AlphaFoldDB" id="A0AA35WX25"/>
<dbReference type="PROSITE" id="PS50158">
    <property type="entry name" value="ZF_CCHC"/>
    <property type="match status" value="1"/>
</dbReference>
<comment type="caution">
    <text evidence="17">The sequence shown here is derived from an EMBL/GenBank/DDBJ whole genome shotgun (WGS) entry which is preliminary data.</text>
</comment>
<evidence type="ECO:0000256" key="4">
    <source>
        <dbReference type="ARBA" id="ARBA00022723"/>
    </source>
</evidence>
<name>A0AA35WX25_GEOBA</name>
<evidence type="ECO:0000313" key="18">
    <source>
        <dbReference type="Proteomes" id="UP001174909"/>
    </source>
</evidence>
<dbReference type="InterPro" id="IPR001878">
    <property type="entry name" value="Znf_CCHC"/>
</dbReference>
<dbReference type="GO" id="GO:0000398">
    <property type="term" value="P:mRNA splicing, via spliceosome"/>
    <property type="evidence" value="ECO:0007669"/>
    <property type="project" value="InterPro"/>
</dbReference>
<feature type="compositionally biased region" description="Acidic residues" evidence="14">
    <location>
        <begin position="161"/>
        <end position="171"/>
    </location>
</feature>
<keyword evidence="4" id="KW-0479">Metal-binding</keyword>
<dbReference type="GO" id="GO:0003723">
    <property type="term" value="F:RNA binding"/>
    <property type="evidence" value="ECO:0007669"/>
    <property type="project" value="UniProtKB-UniRule"/>
</dbReference>
<evidence type="ECO:0000256" key="10">
    <source>
        <dbReference type="ARBA" id="ARBA00023242"/>
    </source>
</evidence>
<evidence type="ECO:0000256" key="3">
    <source>
        <dbReference type="ARBA" id="ARBA00022664"/>
    </source>
</evidence>
<dbReference type="PANTHER" id="PTHR46259">
    <property type="entry name" value="ZINC FINGER CCHC-TYPE AND RNA-BINDING MOTIF-CONTAINING PROTEIN 1"/>
    <property type="match status" value="1"/>
</dbReference>
<evidence type="ECO:0000256" key="8">
    <source>
        <dbReference type="ARBA" id="ARBA00022884"/>
    </source>
</evidence>
<dbReference type="InterPro" id="IPR035979">
    <property type="entry name" value="RBD_domain_sf"/>
</dbReference>
<keyword evidence="18" id="KW-1185">Reference proteome</keyword>
<dbReference type="SUPFAM" id="SSF57756">
    <property type="entry name" value="Retrovirus zinc finger-like domains"/>
    <property type="match status" value="1"/>
</dbReference>
<dbReference type="Pfam" id="PF00076">
    <property type="entry name" value="RRM_1"/>
    <property type="match status" value="1"/>
</dbReference>
<feature type="region of interest" description="Disordered" evidence="14">
    <location>
        <begin position="125"/>
        <end position="221"/>
    </location>
</feature>
<evidence type="ECO:0000259" key="16">
    <source>
        <dbReference type="PROSITE" id="PS50158"/>
    </source>
</evidence>
<dbReference type="InterPro" id="IPR000504">
    <property type="entry name" value="RRM_dom"/>
</dbReference>
<gene>
    <name evidence="17" type="ORF">GBAR_LOCUS20723</name>
</gene>
<organism evidence="17 18">
    <name type="scientific">Geodia barretti</name>
    <name type="common">Barrett's horny sponge</name>
    <dbReference type="NCBI Taxonomy" id="519541"/>
    <lineage>
        <taxon>Eukaryota</taxon>
        <taxon>Metazoa</taxon>
        <taxon>Porifera</taxon>
        <taxon>Demospongiae</taxon>
        <taxon>Heteroscleromorpha</taxon>
        <taxon>Tetractinellida</taxon>
        <taxon>Astrophorina</taxon>
        <taxon>Geodiidae</taxon>
        <taxon>Geodia</taxon>
    </lineage>
</organism>
<dbReference type="GO" id="GO:0005689">
    <property type="term" value="C:U12-type spliceosomal complex"/>
    <property type="evidence" value="ECO:0007669"/>
    <property type="project" value="InterPro"/>
</dbReference>
<dbReference type="InterPro" id="IPR034219">
    <property type="entry name" value="ZCRB1_RRM"/>
</dbReference>
<keyword evidence="6 12" id="KW-0863">Zinc-finger</keyword>
<evidence type="ECO:0000256" key="11">
    <source>
        <dbReference type="ARBA" id="ARBA00032031"/>
    </source>
</evidence>
<dbReference type="Proteomes" id="UP001174909">
    <property type="component" value="Unassembled WGS sequence"/>
</dbReference>
<keyword evidence="3" id="KW-0507">mRNA processing</keyword>
<proteinExistence type="predicted"/>